<evidence type="ECO:0000256" key="1">
    <source>
        <dbReference type="SAM" id="SignalP"/>
    </source>
</evidence>
<dbReference type="Proteomes" id="UP001201812">
    <property type="component" value="Unassembled WGS sequence"/>
</dbReference>
<keyword evidence="1" id="KW-0732">Signal</keyword>
<proteinExistence type="predicted"/>
<evidence type="ECO:0008006" key="4">
    <source>
        <dbReference type="Google" id="ProtNLM"/>
    </source>
</evidence>
<accession>A0AAD4MUS6</accession>
<feature type="chain" id="PRO_5041990857" description="Secreted protein" evidence="1">
    <location>
        <begin position="19"/>
        <end position="102"/>
    </location>
</feature>
<gene>
    <name evidence="2" type="ORF">DdX_15576</name>
</gene>
<evidence type="ECO:0000313" key="2">
    <source>
        <dbReference type="EMBL" id="KAI1702307.1"/>
    </source>
</evidence>
<name>A0AAD4MUS6_9BILA</name>
<comment type="caution">
    <text evidence="2">The sequence shown here is derived from an EMBL/GenBank/DDBJ whole genome shotgun (WGS) entry which is preliminary data.</text>
</comment>
<dbReference type="AlphaFoldDB" id="A0AAD4MUS6"/>
<keyword evidence="3" id="KW-1185">Reference proteome</keyword>
<feature type="signal peptide" evidence="1">
    <location>
        <begin position="1"/>
        <end position="18"/>
    </location>
</feature>
<sequence length="102" mass="11470">MLSLALIFLFANLTMHVSKDFYRGTVTVQKCCASASVLSLQFFDPTQSNYKTGITRSHFVAKSGSHCGSQISNLEYRWTYWTDNSNQTGFCAAKQSRPIKDD</sequence>
<organism evidence="2 3">
    <name type="scientific">Ditylenchus destructor</name>
    <dbReference type="NCBI Taxonomy" id="166010"/>
    <lineage>
        <taxon>Eukaryota</taxon>
        <taxon>Metazoa</taxon>
        <taxon>Ecdysozoa</taxon>
        <taxon>Nematoda</taxon>
        <taxon>Chromadorea</taxon>
        <taxon>Rhabditida</taxon>
        <taxon>Tylenchina</taxon>
        <taxon>Tylenchomorpha</taxon>
        <taxon>Sphaerularioidea</taxon>
        <taxon>Anguinidae</taxon>
        <taxon>Anguininae</taxon>
        <taxon>Ditylenchus</taxon>
    </lineage>
</organism>
<protein>
    <recommendedName>
        <fullName evidence="4">Secreted protein</fullName>
    </recommendedName>
</protein>
<reference evidence="2" key="1">
    <citation type="submission" date="2022-01" db="EMBL/GenBank/DDBJ databases">
        <title>Genome Sequence Resource for Two Populations of Ditylenchus destructor, the Migratory Endoparasitic Phytonematode.</title>
        <authorList>
            <person name="Zhang H."/>
            <person name="Lin R."/>
            <person name="Xie B."/>
        </authorList>
    </citation>
    <scope>NUCLEOTIDE SEQUENCE</scope>
    <source>
        <strain evidence="2">BazhouSP</strain>
    </source>
</reference>
<dbReference type="EMBL" id="JAKKPZ010000101">
    <property type="protein sequence ID" value="KAI1702307.1"/>
    <property type="molecule type" value="Genomic_DNA"/>
</dbReference>
<evidence type="ECO:0000313" key="3">
    <source>
        <dbReference type="Proteomes" id="UP001201812"/>
    </source>
</evidence>